<protein>
    <submittedName>
        <fullName evidence="1">Uncharacterized protein</fullName>
    </submittedName>
</protein>
<organism evidence="1 2">
    <name type="scientific">Fluviispira multicolorata</name>
    <dbReference type="NCBI Taxonomy" id="2654512"/>
    <lineage>
        <taxon>Bacteria</taxon>
        <taxon>Pseudomonadati</taxon>
        <taxon>Bdellovibrionota</taxon>
        <taxon>Oligoflexia</taxon>
        <taxon>Silvanigrellales</taxon>
        <taxon>Silvanigrellaceae</taxon>
        <taxon>Fluviispira</taxon>
    </lineage>
</organism>
<dbReference type="AlphaFoldDB" id="A0A833JAU1"/>
<name>A0A833JAU1_9BACT</name>
<dbReference type="RefSeq" id="WP_152213591.1">
    <property type="nucleotide sequence ID" value="NZ_WFLN01000009.1"/>
</dbReference>
<proteinExistence type="predicted"/>
<evidence type="ECO:0000313" key="1">
    <source>
        <dbReference type="EMBL" id="KAB8028440.1"/>
    </source>
</evidence>
<dbReference type="Proteomes" id="UP000442694">
    <property type="component" value="Unassembled WGS sequence"/>
</dbReference>
<gene>
    <name evidence="1" type="ORF">GCL57_11985</name>
</gene>
<keyword evidence="2" id="KW-1185">Reference proteome</keyword>
<evidence type="ECO:0000313" key="2">
    <source>
        <dbReference type="Proteomes" id="UP000442694"/>
    </source>
</evidence>
<dbReference type="EMBL" id="WFLN01000009">
    <property type="protein sequence ID" value="KAB8028440.1"/>
    <property type="molecule type" value="Genomic_DNA"/>
</dbReference>
<reference evidence="1 2" key="1">
    <citation type="submission" date="2019-10" db="EMBL/GenBank/DDBJ databases">
        <title>New genus of Silvanigrellaceae.</title>
        <authorList>
            <person name="Pitt A."/>
            <person name="Hahn M.W."/>
        </authorList>
    </citation>
    <scope>NUCLEOTIDE SEQUENCE [LARGE SCALE GENOMIC DNA]</scope>
    <source>
        <strain evidence="1 2">33A1-SZDP</strain>
    </source>
</reference>
<comment type="caution">
    <text evidence="1">The sequence shown here is derived from an EMBL/GenBank/DDBJ whole genome shotgun (WGS) entry which is preliminary data.</text>
</comment>
<accession>A0A833JAU1</accession>
<sequence length="70" mass="7735">MDENNCKEKIVYDDFGRIILPIEIFETIFAGNAQKEGDSGTEDSDCDLTDFGCCGKNGNCTNNSCKEDDK</sequence>